<dbReference type="InterPro" id="IPR000253">
    <property type="entry name" value="FHA_dom"/>
</dbReference>
<evidence type="ECO:0000256" key="3">
    <source>
        <dbReference type="ARBA" id="ARBA00022741"/>
    </source>
</evidence>
<gene>
    <name evidence="14" type="primary">LOC103666966</name>
</gene>
<dbReference type="Gene3D" id="3.40.850.10">
    <property type="entry name" value="Kinesin motor domain"/>
    <property type="match status" value="1"/>
</dbReference>
<protein>
    <recommendedName>
        <fullName evidence="11">Kinesin-like protein</fullName>
    </recommendedName>
</protein>
<comment type="similarity">
    <text evidence="10 11">Belongs to the TRAFAC class myosin-kinesin ATPase superfamily. Kinesin family.</text>
</comment>
<dbReference type="GO" id="GO:0003777">
    <property type="term" value="F:microtubule motor activity"/>
    <property type="evidence" value="ECO:0007669"/>
    <property type="project" value="InterPro"/>
</dbReference>
<feature type="domain" description="Kinesin motor" evidence="13">
    <location>
        <begin position="1"/>
        <end position="341"/>
    </location>
</feature>
<name>A0A452UBH2_URSMA</name>
<dbReference type="SMART" id="SM00240">
    <property type="entry name" value="FHA"/>
    <property type="match status" value="1"/>
</dbReference>
<dbReference type="GO" id="GO:0008017">
    <property type="term" value="F:microtubule binding"/>
    <property type="evidence" value="ECO:0007669"/>
    <property type="project" value="InterPro"/>
</dbReference>
<evidence type="ECO:0000256" key="12">
    <source>
        <dbReference type="SAM" id="MobiDB-lite"/>
    </source>
</evidence>
<keyword evidence="2" id="KW-0813">Transport</keyword>
<keyword evidence="5" id="KW-0175">Coiled coil</keyword>
<evidence type="ECO:0000256" key="1">
    <source>
        <dbReference type="ARBA" id="ARBA00004318"/>
    </source>
</evidence>
<feature type="region of interest" description="Disordered" evidence="12">
    <location>
        <begin position="1"/>
        <end position="32"/>
    </location>
</feature>
<evidence type="ECO:0000256" key="7">
    <source>
        <dbReference type="ARBA" id="ARBA00023136"/>
    </source>
</evidence>
<dbReference type="PANTHER" id="PTHR47117">
    <property type="entry name" value="STAR-RELATED LIPID TRANSFER PROTEIN 9"/>
    <property type="match status" value="1"/>
</dbReference>
<evidence type="ECO:0000256" key="9">
    <source>
        <dbReference type="ARBA" id="ARBA00054688"/>
    </source>
</evidence>
<proteinExistence type="inferred from homology"/>
<sequence length="987" mass="110540">AVRPEDQKNSGSKCVISMHSGTTTTIQDPKNPEQRKTFTFDLAYWSHDGFQKDQDGVFISAGPSSQFASQKDVFHDLGRGILDNAWQGYNATLLAYGQTGSGKSYSMTGFGANKGIIPNVCEELFQAIEKREGKEEYQVTFSMLEIYNEQIRDLLSRTKKPGGLKVREDQQLGFYVDGLKSVPCENYAQIERLMEQGTKIRTTASTNMNASSSRSHMVITIQFKQVFLDRDLTKQSSINLVDLAGSERQKSSGSEGDRLKEGSRVNLSLTNLGNVISALADAATGRRVLHVPYRDSVLTKLLQPALGGNSRTTLIAAISPADICYEETLSTLRYAERYGRGYLLPLVAFECLPLPERPGCLLAEQGPGLQTGQPTWACQLEQAREEWQKRYRAIAQERQMTETFPHLLNVNEDPQLTGVLKYFIQTGSCDAGRAASNAILLQGLGISDKHASFTNLDGKVTVTPHGKCKVVVNGVPIMSKTKLQHLDRIILGSNSAYLYVGFPSERGSEDLNRLDYDFFQLERAAAEGVSVDKLGAMGRGDGSADPSVLAVFQDYVKLMPLVAEANQMGEELEKGLRMELKVKNLASSDSRGYDLQKEVMVKVTHQRTHEVWIWSKAKFINRKFLMEELYQRFLEGEDVRVAQEDDPFWDPVEVVHLGSAHVWLQPLAYCMKLEEQVEFLNCDGLEEAMLHIHVAPCSPAGQACGEDDVVIDPSELLGKRMDFQIGLVRCLGIKWLKEGAERGIQMGYRIYDLSSTFYTKPVWKIVNPQIEETVQFTALNASQEFLNYLQTNALVVDLWGLQEGCAQLSCSQPDLMVTSEGHIMVDAQKISITTSNQISELYGKLLKLEQETEVLRNVNRALREENVLLRHSLQRAGSAQQGERQPHTEAFGSRELPRTSAQRAGSERELARALKAFYQSMNAARGHFLTLRHYKPPEDDAMLRPFVHQQSQRLKDFGELLEASLWRLKSNVGRVVQEKRARLLPPE</sequence>
<keyword evidence="11" id="KW-0493">Microtubule</keyword>
<reference evidence="14" key="1">
    <citation type="submission" date="2019-03" db="UniProtKB">
        <authorList>
            <consortium name="Ensembl"/>
        </authorList>
    </citation>
    <scope>IDENTIFICATION</scope>
</reference>
<dbReference type="InterPro" id="IPR036961">
    <property type="entry name" value="Kinesin_motor_dom_sf"/>
</dbReference>
<feature type="compositionally biased region" description="Polar residues" evidence="12">
    <location>
        <begin position="19"/>
        <end position="28"/>
    </location>
</feature>
<dbReference type="InterPro" id="IPR008984">
    <property type="entry name" value="SMAD_FHA_dom_sf"/>
</dbReference>
<evidence type="ECO:0000256" key="2">
    <source>
        <dbReference type="ARBA" id="ARBA00022448"/>
    </source>
</evidence>
<feature type="region of interest" description="Disordered" evidence="12">
    <location>
        <begin position="874"/>
        <end position="905"/>
    </location>
</feature>
<dbReference type="SUPFAM" id="SSF52540">
    <property type="entry name" value="P-loop containing nucleoside triphosphate hydrolases"/>
    <property type="match status" value="1"/>
</dbReference>
<dbReference type="PRINTS" id="PR00380">
    <property type="entry name" value="KINESINHEAVY"/>
</dbReference>
<comment type="subcellular location">
    <subcellularLocation>
        <location evidence="1">Mitochondrion membrane</location>
        <topology evidence="1">Peripheral membrane protein</topology>
    </subcellularLocation>
</comment>
<keyword evidence="8 10" id="KW-0505">Motor protein</keyword>
<dbReference type="FunFam" id="2.60.200.20:FF:000034">
    <property type="entry name" value="kinesin-like protein KIF28P"/>
    <property type="match status" value="1"/>
</dbReference>
<dbReference type="Pfam" id="PF00498">
    <property type="entry name" value="FHA"/>
    <property type="match status" value="1"/>
</dbReference>
<evidence type="ECO:0000256" key="11">
    <source>
        <dbReference type="RuleBase" id="RU000394"/>
    </source>
</evidence>
<dbReference type="Pfam" id="PF00225">
    <property type="entry name" value="Kinesin"/>
    <property type="match status" value="1"/>
</dbReference>
<dbReference type="InterPro" id="IPR027417">
    <property type="entry name" value="P-loop_NTPase"/>
</dbReference>
<dbReference type="InterPro" id="IPR022140">
    <property type="entry name" value="Kinesin-like_KIF1-typ"/>
</dbReference>
<keyword evidence="6" id="KW-0496">Mitochondrion</keyword>
<evidence type="ECO:0000256" key="10">
    <source>
        <dbReference type="PROSITE-ProRule" id="PRU00283"/>
    </source>
</evidence>
<evidence type="ECO:0000259" key="13">
    <source>
        <dbReference type="PROSITE" id="PS50067"/>
    </source>
</evidence>
<dbReference type="Ensembl" id="ENSUMAT00000021473.1">
    <property type="protein sequence ID" value="ENSUMAP00000018161.1"/>
    <property type="gene ID" value="ENSUMAG00000013333.1"/>
</dbReference>
<evidence type="ECO:0000256" key="6">
    <source>
        <dbReference type="ARBA" id="ARBA00023128"/>
    </source>
</evidence>
<evidence type="ECO:0000256" key="4">
    <source>
        <dbReference type="ARBA" id="ARBA00022840"/>
    </source>
</evidence>
<dbReference type="OMA" id="HMVITIH"/>
<dbReference type="PROSITE" id="PS50067">
    <property type="entry name" value="KINESIN_MOTOR_2"/>
    <property type="match status" value="1"/>
</dbReference>
<evidence type="ECO:0000256" key="8">
    <source>
        <dbReference type="ARBA" id="ARBA00023175"/>
    </source>
</evidence>
<evidence type="ECO:0000256" key="5">
    <source>
        <dbReference type="ARBA" id="ARBA00023054"/>
    </source>
</evidence>
<dbReference type="GO" id="GO:0005524">
    <property type="term" value="F:ATP binding"/>
    <property type="evidence" value="ECO:0007669"/>
    <property type="project" value="UniProtKB-UniRule"/>
</dbReference>
<dbReference type="GeneTree" id="ENSGT00940000163104"/>
<dbReference type="GO" id="GO:0005874">
    <property type="term" value="C:microtubule"/>
    <property type="evidence" value="ECO:0007669"/>
    <property type="project" value="UniProtKB-KW"/>
</dbReference>
<dbReference type="SMART" id="SM00129">
    <property type="entry name" value="KISc"/>
    <property type="match status" value="1"/>
</dbReference>
<dbReference type="InterPro" id="IPR019821">
    <property type="entry name" value="Kinesin_motor_CS"/>
</dbReference>
<keyword evidence="4 10" id="KW-0067">ATP-binding</keyword>
<dbReference type="GO" id="GO:0007018">
    <property type="term" value="P:microtubule-based movement"/>
    <property type="evidence" value="ECO:0007669"/>
    <property type="project" value="InterPro"/>
</dbReference>
<dbReference type="SUPFAM" id="SSF49879">
    <property type="entry name" value="SMAD/FHA domain"/>
    <property type="match status" value="1"/>
</dbReference>
<evidence type="ECO:0000313" key="14">
    <source>
        <dbReference type="Ensembl" id="ENSUMAP00000018161"/>
    </source>
</evidence>
<feature type="binding site" evidence="10">
    <location>
        <begin position="97"/>
        <end position="104"/>
    </location>
    <ligand>
        <name>ATP</name>
        <dbReference type="ChEBI" id="CHEBI:30616"/>
    </ligand>
</feature>
<dbReference type="Gene3D" id="2.60.200.20">
    <property type="match status" value="1"/>
</dbReference>
<keyword evidence="7" id="KW-0472">Membrane</keyword>
<accession>A0A452UBH2</accession>
<dbReference type="FunFam" id="3.40.850.10:FF:000063">
    <property type="entry name" value="Kinesin-like protein"/>
    <property type="match status" value="1"/>
</dbReference>
<comment type="function">
    <text evidence="9">Microtubule-dependent motor protein required for mitochondrion morphology and transport of mitochondria in neuronal cells.</text>
</comment>
<dbReference type="AlphaFoldDB" id="A0A452UBH2"/>
<organism evidence="14">
    <name type="scientific">Ursus maritimus</name>
    <name type="common">Polar bear</name>
    <name type="synonym">Thalarctos maritimus</name>
    <dbReference type="NCBI Taxonomy" id="29073"/>
    <lineage>
        <taxon>Eukaryota</taxon>
        <taxon>Metazoa</taxon>
        <taxon>Chordata</taxon>
        <taxon>Craniata</taxon>
        <taxon>Vertebrata</taxon>
        <taxon>Euteleostomi</taxon>
        <taxon>Mammalia</taxon>
        <taxon>Eutheria</taxon>
        <taxon>Laurasiatheria</taxon>
        <taxon>Carnivora</taxon>
        <taxon>Caniformia</taxon>
        <taxon>Ursidae</taxon>
        <taxon>Ursus</taxon>
    </lineage>
</organism>
<dbReference type="GO" id="GO:0031966">
    <property type="term" value="C:mitochondrial membrane"/>
    <property type="evidence" value="ECO:0007669"/>
    <property type="project" value="UniProtKB-SubCell"/>
</dbReference>
<dbReference type="Pfam" id="PF12423">
    <property type="entry name" value="KIF1B"/>
    <property type="match status" value="1"/>
</dbReference>
<dbReference type="CDD" id="cd22709">
    <property type="entry name" value="FHA_KIF28P"/>
    <property type="match status" value="1"/>
</dbReference>
<dbReference type="PROSITE" id="PS00411">
    <property type="entry name" value="KINESIN_MOTOR_1"/>
    <property type="match status" value="1"/>
</dbReference>
<dbReference type="InterPro" id="IPR001752">
    <property type="entry name" value="Kinesin_motor_dom"/>
</dbReference>
<keyword evidence="3 10" id="KW-0547">Nucleotide-binding</keyword>